<evidence type="ECO:0000259" key="11">
    <source>
        <dbReference type="PROSITE" id="PS50928"/>
    </source>
</evidence>
<feature type="transmembrane region" description="Helical" evidence="10">
    <location>
        <begin position="267"/>
        <end position="289"/>
    </location>
</feature>
<accession>A0ABM8ZTQ9</accession>
<evidence type="ECO:0000313" key="13">
    <source>
        <dbReference type="Proteomes" id="UP000838672"/>
    </source>
</evidence>
<keyword evidence="4 10" id="KW-0813">Transport</keyword>
<dbReference type="Proteomes" id="UP000838672">
    <property type="component" value="Unassembled WGS sequence"/>
</dbReference>
<dbReference type="PROSITE" id="PS50928">
    <property type="entry name" value="ABC_TM1"/>
    <property type="match status" value="1"/>
</dbReference>
<evidence type="ECO:0000256" key="10">
    <source>
        <dbReference type="RuleBase" id="RU363032"/>
    </source>
</evidence>
<feature type="transmembrane region" description="Helical" evidence="10">
    <location>
        <begin position="214"/>
        <end position="236"/>
    </location>
</feature>
<protein>
    <recommendedName>
        <fullName evidence="11">ABC transmembrane type-1 domain-containing protein</fullName>
    </recommendedName>
</protein>
<name>A0ABM8ZTQ9_9VIBR</name>
<dbReference type="InterPro" id="IPR010065">
    <property type="entry name" value="AA_ABC_transptr_permease_3TM"/>
</dbReference>
<evidence type="ECO:0000313" key="12">
    <source>
        <dbReference type="EMBL" id="CAH0533692.1"/>
    </source>
</evidence>
<proteinExistence type="inferred from homology"/>
<comment type="similarity">
    <text evidence="3">Belongs to the binding-protein-dependent transport system permease family. HisMQ subfamily.</text>
</comment>
<dbReference type="EMBL" id="CAKLDI010000001">
    <property type="protein sequence ID" value="CAH0533692.1"/>
    <property type="molecule type" value="Genomic_DNA"/>
</dbReference>
<feature type="transmembrane region" description="Helical" evidence="10">
    <location>
        <begin position="168"/>
        <end position="193"/>
    </location>
</feature>
<evidence type="ECO:0000256" key="1">
    <source>
        <dbReference type="ARBA" id="ARBA00003159"/>
    </source>
</evidence>
<evidence type="ECO:0000256" key="8">
    <source>
        <dbReference type="ARBA" id="ARBA00022989"/>
    </source>
</evidence>
<dbReference type="Pfam" id="PF00528">
    <property type="entry name" value="BPD_transp_1"/>
    <property type="match status" value="1"/>
</dbReference>
<gene>
    <name evidence="12" type="ORF">VST7929_01565</name>
</gene>
<dbReference type="InterPro" id="IPR043429">
    <property type="entry name" value="ArtM/GltK/GlnP/TcyL/YhdX-like"/>
</dbReference>
<dbReference type="PANTHER" id="PTHR30614:SF20">
    <property type="entry name" value="GLUTAMINE TRANSPORT SYSTEM PERMEASE PROTEIN GLNP"/>
    <property type="match status" value="1"/>
</dbReference>
<dbReference type="PANTHER" id="PTHR30614">
    <property type="entry name" value="MEMBRANE COMPONENT OF AMINO ACID ABC TRANSPORTER"/>
    <property type="match status" value="1"/>
</dbReference>
<comment type="caution">
    <text evidence="12">The sequence shown here is derived from an EMBL/GenBank/DDBJ whole genome shotgun (WGS) entry which is preliminary data.</text>
</comment>
<evidence type="ECO:0000256" key="5">
    <source>
        <dbReference type="ARBA" id="ARBA00022475"/>
    </source>
</evidence>
<dbReference type="RefSeq" id="WP_237466118.1">
    <property type="nucleotide sequence ID" value="NZ_CAKLDI010000001.1"/>
</dbReference>
<dbReference type="Gene3D" id="1.10.3720.10">
    <property type="entry name" value="MetI-like"/>
    <property type="match status" value="1"/>
</dbReference>
<keyword evidence="7" id="KW-0029">Amino-acid transport</keyword>
<feature type="domain" description="ABC transmembrane type-1" evidence="11">
    <location>
        <begin position="71"/>
        <end position="286"/>
    </location>
</feature>
<evidence type="ECO:0000256" key="9">
    <source>
        <dbReference type="ARBA" id="ARBA00023136"/>
    </source>
</evidence>
<evidence type="ECO:0000256" key="6">
    <source>
        <dbReference type="ARBA" id="ARBA00022692"/>
    </source>
</evidence>
<evidence type="ECO:0000256" key="2">
    <source>
        <dbReference type="ARBA" id="ARBA00004429"/>
    </source>
</evidence>
<reference evidence="12" key="1">
    <citation type="submission" date="2021-11" db="EMBL/GenBank/DDBJ databases">
        <authorList>
            <person name="Rodrigo-Torres L."/>
            <person name="Arahal R. D."/>
            <person name="Lucena T."/>
        </authorList>
    </citation>
    <scope>NUCLEOTIDE SEQUENCE</scope>
    <source>
        <strain evidence="12">CECT 7929</strain>
    </source>
</reference>
<keyword evidence="8 10" id="KW-1133">Transmembrane helix</keyword>
<comment type="function">
    <text evidence="1">Part of the binding-protein-dependent transport system for glutamine; probably responsible for the translocation of the substrate across the membrane.</text>
</comment>
<dbReference type="CDD" id="cd06261">
    <property type="entry name" value="TM_PBP2"/>
    <property type="match status" value="1"/>
</dbReference>
<feature type="transmembrane region" description="Helical" evidence="10">
    <location>
        <begin position="66"/>
        <end position="95"/>
    </location>
</feature>
<comment type="subcellular location">
    <subcellularLocation>
        <location evidence="2">Cell inner membrane</location>
        <topology evidence="2">Multi-pass membrane protein</topology>
    </subcellularLocation>
    <subcellularLocation>
        <location evidence="10">Cell membrane</location>
        <topology evidence="10">Multi-pass membrane protein</topology>
    </subcellularLocation>
</comment>
<keyword evidence="5" id="KW-1003">Cell membrane</keyword>
<evidence type="ECO:0000256" key="4">
    <source>
        <dbReference type="ARBA" id="ARBA00022448"/>
    </source>
</evidence>
<keyword evidence="6 10" id="KW-0812">Transmembrane</keyword>
<keyword evidence="13" id="KW-1185">Reference proteome</keyword>
<evidence type="ECO:0000256" key="3">
    <source>
        <dbReference type="ARBA" id="ARBA00010072"/>
    </source>
</evidence>
<sequence length="298" mass="33538">MTFQHKPSGISRFMRLTALDWALLALLAVALAWLYHRASGQLNYTWQWHRTFTLLFTPPREGGLPYFFHGVLATIRISLWGMLLAFVLGALLGFARFSRHALWRVPATLYVLLVRNLPPLVFVFIFYYFVSTRLLPALGLSQLFAYRGEVSGWVDVLFGAPRLWENTLSGVICVGLLSAAYMAEVVRAGLASISHGQWEAAKSLGLKPWHQFRFVIMPQVLAAITPALAGQAISLVKDTSIVSLISIQELTFVGNEMATSSNQFFEIWLVVGAVYFALCWSISWLFSVIEARHMKHLQ</sequence>
<keyword evidence="9 10" id="KW-0472">Membrane</keyword>
<evidence type="ECO:0000256" key="7">
    <source>
        <dbReference type="ARBA" id="ARBA00022970"/>
    </source>
</evidence>
<dbReference type="SUPFAM" id="SSF161098">
    <property type="entry name" value="MetI-like"/>
    <property type="match status" value="1"/>
</dbReference>
<dbReference type="NCBIfam" id="TIGR01726">
    <property type="entry name" value="HEQRo_perm_3TM"/>
    <property type="match status" value="1"/>
</dbReference>
<organism evidence="12 13">
    <name type="scientific">Vibrio stylophorae</name>
    <dbReference type="NCBI Taxonomy" id="659351"/>
    <lineage>
        <taxon>Bacteria</taxon>
        <taxon>Pseudomonadati</taxon>
        <taxon>Pseudomonadota</taxon>
        <taxon>Gammaproteobacteria</taxon>
        <taxon>Vibrionales</taxon>
        <taxon>Vibrionaceae</taxon>
        <taxon>Vibrio</taxon>
    </lineage>
</organism>
<feature type="transmembrane region" description="Helical" evidence="10">
    <location>
        <begin position="107"/>
        <end position="130"/>
    </location>
</feature>
<dbReference type="InterPro" id="IPR035906">
    <property type="entry name" value="MetI-like_sf"/>
</dbReference>
<dbReference type="InterPro" id="IPR000515">
    <property type="entry name" value="MetI-like"/>
</dbReference>